<keyword evidence="4 8" id="KW-0067">ATP-binding</keyword>
<keyword evidence="2 8" id="KW-0436">Ligase</keyword>
<dbReference type="Pfam" id="PF09334">
    <property type="entry name" value="tRNA-synt_1g"/>
    <property type="match status" value="1"/>
</dbReference>
<dbReference type="InterPro" id="IPR014758">
    <property type="entry name" value="Met-tRNA_synth"/>
</dbReference>
<dbReference type="InterPro" id="IPR033911">
    <property type="entry name" value="MetRS_core"/>
</dbReference>
<organism evidence="10 11">
    <name type="scientific">Skeletonema marinoi</name>
    <dbReference type="NCBI Taxonomy" id="267567"/>
    <lineage>
        <taxon>Eukaryota</taxon>
        <taxon>Sar</taxon>
        <taxon>Stramenopiles</taxon>
        <taxon>Ochrophyta</taxon>
        <taxon>Bacillariophyta</taxon>
        <taxon>Coscinodiscophyceae</taxon>
        <taxon>Thalassiosirophycidae</taxon>
        <taxon>Thalassiosirales</taxon>
        <taxon>Skeletonemataceae</taxon>
        <taxon>Skeletonema</taxon>
        <taxon>Skeletonema marinoi-dohrnii complex</taxon>
    </lineage>
</organism>
<comment type="similarity">
    <text evidence="8">Belongs to the class-I aminoacyl-tRNA synthetase family.</text>
</comment>
<evidence type="ECO:0000256" key="7">
    <source>
        <dbReference type="ARBA" id="ARBA00030904"/>
    </source>
</evidence>
<dbReference type="GO" id="GO:0005524">
    <property type="term" value="F:ATP binding"/>
    <property type="evidence" value="ECO:0007669"/>
    <property type="project" value="UniProtKB-KW"/>
</dbReference>
<dbReference type="FunFam" id="2.170.220.10:FF:000002">
    <property type="entry name" value="Methionine--tRNA ligase"/>
    <property type="match status" value="1"/>
</dbReference>
<reference evidence="10" key="1">
    <citation type="submission" date="2023-06" db="EMBL/GenBank/DDBJ databases">
        <title>Survivors Of The Sea: Transcriptome response of Skeletonema marinoi to long-term dormancy.</title>
        <authorList>
            <person name="Pinder M.I.M."/>
            <person name="Kourtchenko O."/>
            <person name="Robertson E.K."/>
            <person name="Larsson T."/>
            <person name="Maumus F."/>
            <person name="Osuna-Cruz C.M."/>
            <person name="Vancaester E."/>
            <person name="Stenow R."/>
            <person name="Vandepoele K."/>
            <person name="Ploug H."/>
            <person name="Bruchert V."/>
            <person name="Godhe A."/>
            <person name="Topel M."/>
        </authorList>
    </citation>
    <scope>NUCLEOTIDE SEQUENCE</scope>
    <source>
        <strain evidence="10">R05AC</strain>
    </source>
</reference>
<evidence type="ECO:0000256" key="8">
    <source>
        <dbReference type="RuleBase" id="RU363039"/>
    </source>
</evidence>
<evidence type="ECO:0000259" key="9">
    <source>
        <dbReference type="Pfam" id="PF09334"/>
    </source>
</evidence>
<accession>A0AAD9DCX9</accession>
<evidence type="ECO:0000313" key="11">
    <source>
        <dbReference type="Proteomes" id="UP001224775"/>
    </source>
</evidence>
<proteinExistence type="inferred from homology"/>
<keyword evidence="11" id="KW-1185">Reference proteome</keyword>
<evidence type="ECO:0000256" key="6">
    <source>
        <dbReference type="ARBA" id="ARBA00023146"/>
    </source>
</evidence>
<dbReference type="Gene3D" id="3.40.50.620">
    <property type="entry name" value="HUPs"/>
    <property type="match status" value="1"/>
</dbReference>
<gene>
    <name evidence="10" type="ORF">QTG54_006319</name>
</gene>
<evidence type="ECO:0000256" key="4">
    <source>
        <dbReference type="ARBA" id="ARBA00022840"/>
    </source>
</evidence>
<dbReference type="PRINTS" id="PR01041">
    <property type="entry name" value="TRNASYNTHMET"/>
</dbReference>
<keyword evidence="5 8" id="KW-0648">Protein biosynthesis</keyword>
<dbReference type="EMBL" id="JATAAI010000010">
    <property type="protein sequence ID" value="KAK1742722.1"/>
    <property type="molecule type" value="Genomic_DNA"/>
</dbReference>
<name>A0AAD9DCX9_9STRA</name>
<dbReference type="CDD" id="cd00814">
    <property type="entry name" value="MetRS_core"/>
    <property type="match status" value="1"/>
</dbReference>
<evidence type="ECO:0000256" key="1">
    <source>
        <dbReference type="ARBA" id="ARBA00012838"/>
    </source>
</evidence>
<dbReference type="SUPFAM" id="SSF52374">
    <property type="entry name" value="Nucleotidylyl transferase"/>
    <property type="match status" value="1"/>
</dbReference>
<dbReference type="Proteomes" id="UP001224775">
    <property type="component" value="Unassembled WGS sequence"/>
</dbReference>
<dbReference type="InterPro" id="IPR015413">
    <property type="entry name" value="Methionyl/Leucyl_tRNA_Synth"/>
</dbReference>
<dbReference type="InterPro" id="IPR014729">
    <property type="entry name" value="Rossmann-like_a/b/a_fold"/>
</dbReference>
<dbReference type="NCBIfam" id="TIGR00398">
    <property type="entry name" value="metG"/>
    <property type="match status" value="1"/>
</dbReference>
<evidence type="ECO:0000313" key="10">
    <source>
        <dbReference type="EMBL" id="KAK1742722.1"/>
    </source>
</evidence>
<dbReference type="EC" id="6.1.1.10" evidence="1"/>
<dbReference type="InterPro" id="IPR023457">
    <property type="entry name" value="Met-tRNA_synth_2"/>
</dbReference>
<dbReference type="AlphaFoldDB" id="A0AAD9DCX9"/>
<evidence type="ECO:0000256" key="5">
    <source>
        <dbReference type="ARBA" id="ARBA00022917"/>
    </source>
</evidence>
<evidence type="ECO:0000256" key="2">
    <source>
        <dbReference type="ARBA" id="ARBA00022598"/>
    </source>
</evidence>
<dbReference type="GO" id="GO:0006431">
    <property type="term" value="P:methionyl-tRNA aminoacylation"/>
    <property type="evidence" value="ECO:0007669"/>
    <property type="project" value="InterPro"/>
</dbReference>
<keyword evidence="6 8" id="KW-0030">Aminoacyl-tRNA synthetase</keyword>
<dbReference type="GO" id="GO:0004825">
    <property type="term" value="F:methionine-tRNA ligase activity"/>
    <property type="evidence" value="ECO:0007669"/>
    <property type="project" value="UniProtKB-EC"/>
</dbReference>
<dbReference type="PANTHER" id="PTHR43326">
    <property type="entry name" value="METHIONYL-TRNA SYNTHETASE"/>
    <property type="match status" value="1"/>
</dbReference>
<feature type="domain" description="Methionyl/Leucyl tRNA synthetase" evidence="9">
    <location>
        <begin position="55"/>
        <end position="421"/>
    </location>
</feature>
<dbReference type="PANTHER" id="PTHR43326:SF2">
    <property type="entry name" value="METHIONINE--TRNA LIGASE"/>
    <property type="match status" value="1"/>
</dbReference>
<comment type="caution">
    <text evidence="10">The sequence shown here is derived from an EMBL/GenBank/DDBJ whole genome shotgun (WGS) entry which is preliminary data.</text>
</comment>
<keyword evidence="3 8" id="KW-0547">Nucleotide-binding</keyword>
<dbReference type="Gene3D" id="2.170.220.10">
    <property type="match status" value="1"/>
</dbReference>
<evidence type="ECO:0000256" key="3">
    <source>
        <dbReference type="ARBA" id="ARBA00022741"/>
    </source>
</evidence>
<sequence length="422" mass="47119">MTSESKPAYDRWSLCDPSTLAYGYYSGTSNNSGVSNESPTPATIDGSAATDKKGVYITTAINYTNGPAHMGHAYEAATTDAIARFARLNSIGGNSPSSAYFVTGADEHGEKIAKTAEREDKQPIDICNTYVTGFQCLNQRILVSNDDYIRTTSDRHKRTAQALWNKCAANDDIYLDAYSGWYNVKEETFVTDSEAELCNYCDPASGQPLQRVQEASYFFKMSEYHDRLVEHITANPDFIRPEQHRNAILARLTGDRLRDLSISRTTFTHGIPVPEGFEANHVMYVWFDALTNYLTGVDVLGVCDPEKGQDEELAKLWPADVHIIGKDILWFHTVIWPCILMSAGLPLPKSVFAHGFVNDKDGKKMSKSIGNVVDPHDMLDKFDVDSFRWYLCKEAPYGGELSFSEDNMRDMHNADLCDTLGI</sequence>
<protein>
    <recommendedName>
        <fullName evidence="1">methionine--tRNA ligase</fullName>
        <ecNumber evidence="1">6.1.1.10</ecNumber>
    </recommendedName>
    <alternativeName>
        <fullName evidence="7">Methionyl-tRNA synthetase</fullName>
    </alternativeName>
</protein>